<dbReference type="AlphaFoldDB" id="E2SE11"/>
<gene>
    <name evidence="2" type="ORF">HMPREF0063_11947</name>
</gene>
<sequence length="76" mass="8197">MSTADAKRPGNGIPSQERIDAAGRTLAYGLAARDRMTPREAAEAAHHATNPYTVDELEDLIRADRGLPPLDRARSA</sequence>
<dbReference type="RefSeq" id="WP_007077039.1">
    <property type="nucleotide sequence ID" value="NZ_CM001024.1"/>
</dbReference>
<comment type="caution">
    <text evidence="2">The sequence shown here is derived from an EMBL/GenBank/DDBJ whole genome shotgun (WGS) entry which is preliminary data.</text>
</comment>
<evidence type="ECO:0000313" key="2">
    <source>
        <dbReference type="EMBL" id="EFQ82738.1"/>
    </source>
</evidence>
<feature type="region of interest" description="Disordered" evidence="1">
    <location>
        <begin position="1"/>
        <end position="20"/>
    </location>
</feature>
<name>E2SE11_9ACTN</name>
<evidence type="ECO:0000313" key="3">
    <source>
        <dbReference type="Proteomes" id="UP000003111"/>
    </source>
</evidence>
<keyword evidence="3" id="KW-1185">Reference proteome</keyword>
<evidence type="ECO:0000256" key="1">
    <source>
        <dbReference type="SAM" id="MobiDB-lite"/>
    </source>
</evidence>
<accession>E2SE11</accession>
<dbReference type="EMBL" id="ACLF03000006">
    <property type="protein sequence ID" value="EFQ82738.1"/>
    <property type="molecule type" value="Genomic_DNA"/>
</dbReference>
<proteinExistence type="predicted"/>
<dbReference type="HOGENOM" id="CLU_2646409_0_0_11"/>
<dbReference type="STRING" id="585531.HMPREF0063_11947"/>
<organism evidence="2 3">
    <name type="scientific">Aeromicrobium marinum DSM 15272</name>
    <dbReference type="NCBI Taxonomy" id="585531"/>
    <lineage>
        <taxon>Bacteria</taxon>
        <taxon>Bacillati</taxon>
        <taxon>Actinomycetota</taxon>
        <taxon>Actinomycetes</taxon>
        <taxon>Propionibacteriales</taxon>
        <taxon>Nocardioidaceae</taxon>
        <taxon>Aeromicrobium</taxon>
    </lineage>
</organism>
<dbReference type="Proteomes" id="UP000003111">
    <property type="component" value="Unassembled WGS sequence"/>
</dbReference>
<protein>
    <submittedName>
        <fullName evidence="2">Uncharacterized protein</fullName>
    </submittedName>
</protein>
<dbReference type="OrthoDB" id="5197989at2"/>
<reference evidence="2" key="1">
    <citation type="submission" date="2010-08" db="EMBL/GenBank/DDBJ databases">
        <authorList>
            <person name="Muzny D."/>
            <person name="Qin X."/>
            <person name="Buhay C."/>
            <person name="Dugan-Rocha S."/>
            <person name="Ding Y."/>
            <person name="Chen G."/>
            <person name="Hawes A."/>
            <person name="Holder M."/>
            <person name="Jhangiani S."/>
            <person name="Johnson A."/>
            <person name="Khan Z."/>
            <person name="Li Z."/>
            <person name="Liu W."/>
            <person name="Liu X."/>
            <person name="Perez L."/>
            <person name="Shen H."/>
            <person name="Wang Q."/>
            <person name="Watt J."/>
            <person name="Xi L."/>
            <person name="Xin Y."/>
            <person name="Zhou J."/>
            <person name="Deng J."/>
            <person name="Jiang H."/>
            <person name="Liu Y."/>
            <person name="Qu J."/>
            <person name="Song X.-Z."/>
            <person name="Zhang L."/>
            <person name="Villasana D."/>
            <person name="Johnson A."/>
            <person name="Liu J."/>
            <person name="Liyanage D."/>
            <person name="Lorensuhewa L."/>
            <person name="Robinson T."/>
            <person name="Song A."/>
            <person name="Song B.-B."/>
            <person name="Dinh H."/>
            <person name="Thornton R."/>
            <person name="Coyle M."/>
            <person name="Francisco L."/>
            <person name="Jackson L."/>
            <person name="Javaid M."/>
            <person name="Korchina V."/>
            <person name="Kovar C."/>
            <person name="Mata R."/>
            <person name="Mathew T."/>
            <person name="Ngo R."/>
            <person name="Nguyen L."/>
            <person name="Nguyen N."/>
            <person name="Okwuonu G."/>
            <person name="Ongeri F."/>
            <person name="Pham C."/>
            <person name="Simmons D."/>
            <person name="Wilczek-Boney K."/>
            <person name="Hale W."/>
            <person name="Jakkamsetti A."/>
            <person name="Pham P."/>
            <person name="Ruth R."/>
            <person name="San Lucas F."/>
            <person name="Warren J."/>
            <person name="Zhang J."/>
            <person name="Zhao Z."/>
            <person name="Zhou C."/>
            <person name="Zhu D."/>
            <person name="Lee S."/>
            <person name="Bess C."/>
            <person name="Blankenburg K."/>
            <person name="Forbes L."/>
            <person name="Fu Q."/>
            <person name="Gubbala S."/>
            <person name="Hirani K."/>
            <person name="Jayaseelan J.C."/>
            <person name="Lara F."/>
            <person name="Munidasa M."/>
            <person name="Palculict T."/>
            <person name="Patil S."/>
            <person name="Pu L.-L."/>
            <person name="Saada N."/>
            <person name="Tang L."/>
            <person name="Weissenberger G."/>
            <person name="Zhu Y."/>
            <person name="Hemphill L."/>
            <person name="Shang Y."/>
            <person name="Youmans B."/>
            <person name="Ayvaz T."/>
            <person name="Ross M."/>
            <person name="Santibanez J."/>
            <person name="Aqrawi P."/>
            <person name="Gross S."/>
            <person name="Joshi V."/>
            <person name="Fowler G."/>
            <person name="Nazareth L."/>
            <person name="Reid J."/>
            <person name="Worley K."/>
            <person name="Petrosino J."/>
            <person name="Highlander S."/>
            <person name="Gibbs R."/>
        </authorList>
    </citation>
    <scope>NUCLEOTIDE SEQUENCE [LARGE SCALE GENOMIC DNA]</scope>
    <source>
        <strain evidence="2">DSM 15272</strain>
    </source>
</reference>